<evidence type="ECO:0000313" key="2">
    <source>
        <dbReference type="Proteomes" id="UP001060085"/>
    </source>
</evidence>
<evidence type="ECO:0000313" key="1">
    <source>
        <dbReference type="EMBL" id="KAI5675889.1"/>
    </source>
</evidence>
<name>A0ACC0BT86_CATRO</name>
<sequence>MVEESHVHKIKKDAYYVASSDGSELIITTVQLKENDKDKNYAEWAKAMRLALQQFLPKFAKKNNIKIWREWTTTAVTTSYSLPSPSTNSRQICSHCRCHEHVSSSCFYLVGFPDWWPKNGTTAENRGDTAGTEVGLLMAEHLPEVSHDRDRRRCWENVKKMSGSMLVGLAGRNVFDQKQRHKLHRFQDFLSKFKSSTMVKYVDHLEQFKHWSNR</sequence>
<accession>A0ACC0BT86</accession>
<dbReference type="Proteomes" id="UP001060085">
    <property type="component" value="Linkage Group LG02"/>
</dbReference>
<organism evidence="1 2">
    <name type="scientific">Catharanthus roseus</name>
    <name type="common">Madagascar periwinkle</name>
    <name type="synonym">Vinca rosea</name>
    <dbReference type="NCBI Taxonomy" id="4058"/>
    <lineage>
        <taxon>Eukaryota</taxon>
        <taxon>Viridiplantae</taxon>
        <taxon>Streptophyta</taxon>
        <taxon>Embryophyta</taxon>
        <taxon>Tracheophyta</taxon>
        <taxon>Spermatophyta</taxon>
        <taxon>Magnoliopsida</taxon>
        <taxon>eudicotyledons</taxon>
        <taxon>Gunneridae</taxon>
        <taxon>Pentapetalae</taxon>
        <taxon>asterids</taxon>
        <taxon>lamiids</taxon>
        <taxon>Gentianales</taxon>
        <taxon>Apocynaceae</taxon>
        <taxon>Rauvolfioideae</taxon>
        <taxon>Vinceae</taxon>
        <taxon>Catharanthinae</taxon>
        <taxon>Catharanthus</taxon>
    </lineage>
</organism>
<dbReference type="EMBL" id="CM044702">
    <property type="protein sequence ID" value="KAI5675889.1"/>
    <property type="molecule type" value="Genomic_DNA"/>
</dbReference>
<gene>
    <name evidence="1" type="ORF">M9H77_06839</name>
</gene>
<comment type="caution">
    <text evidence="1">The sequence shown here is derived from an EMBL/GenBank/DDBJ whole genome shotgun (WGS) entry which is preliminary data.</text>
</comment>
<proteinExistence type="predicted"/>
<protein>
    <submittedName>
        <fullName evidence="1">Uncharacterized protein</fullName>
    </submittedName>
</protein>
<keyword evidence="2" id="KW-1185">Reference proteome</keyword>
<reference evidence="2" key="1">
    <citation type="journal article" date="2023" name="Nat. Plants">
        <title>Single-cell RNA sequencing provides a high-resolution roadmap for understanding the multicellular compartmentation of specialized metabolism.</title>
        <authorList>
            <person name="Sun S."/>
            <person name="Shen X."/>
            <person name="Li Y."/>
            <person name="Li Y."/>
            <person name="Wang S."/>
            <person name="Li R."/>
            <person name="Zhang H."/>
            <person name="Shen G."/>
            <person name="Guo B."/>
            <person name="Wei J."/>
            <person name="Xu J."/>
            <person name="St-Pierre B."/>
            <person name="Chen S."/>
            <person name="Sun C."/>
        </authorList>
    </citation>
    <scope>NUCLEOTIDE SEQUENCE [LARGE SCALE GENOMIC DNA]</scope>
</reference>